<evidence type="ECO:0000313" key="2">
    <source>
        <dbReference type="EMBL" id="KAJ6257411.1"/>
    </source>
</evidence>
<dbReference type="Proteomes" id="UP001221413">
    <property type="component" value="Unassembled WGS sequence"/>
</dbReference>
<comment type="caution">
    <text evidence="2">The sequence shown here is derived from an EMBL/GenBank/DDBJ whole genome shotgun (WGS) entry which is preliminary data.</text>
</comment>
<evidence type="ECO:0000256" key="1">
    <source>
        <dbReference type="SAM" id="SignalP"/>
    </source>
</evidence>
<dbReference type="AlphaFoldDB" id="A0AAD6NFD4"/>
<proteinExistence type="predicted"/>
<feature type="chain" id="PRO_5042078839" evidence="1">
    <location>
        <begin position="25"/>
        <end position="245"/>
    </location>
</feature>
<name>A0AAD6NFD4_DREDA</name>
<keyword evidence="3" id="KW-1185">Reference proteome</keyword>
<feature type="signal peptide" evidence="1">
    <location>
        <begin position="1"/>
        <end position="24"/>
    </location>
</feature>
<gene>
    <name evidence="2" type="ORF">Dda_8301</name>
</gene>
<reference evidence="2" key="1">
    <citation type="submission" date="2023-01" db="EMBL/GenBank/DDBJ databases">
        <title>The chitinases involved in constricting ring structure development in the nematode-trapping fungus Drechslerella dactyloides.</title>
        <authorList>
            <person name="Wang R."/>
            <person name="Zhang L."/>
            <person name="Tang P."/>
            <person name="Li S."/>
            <person name="Liang L."/>
        </authorList>
    </citation>
    <scope>NUCLEOTIDE SEQUENCE</scope>
    <source>
        <strain evidence="2">YMF1.00031</strain>
    </source>
</reference>
<evidence type="ECO:0000313" key="3">
    <source>
        <dbReference type="Proteomes" id="UP001221413"/>
    </source>
</evidence>
<accession>A0AAD6NFD4</accession>
<sequence>MRTKAKWIILHTVALQWFMRASVSSPIIQRRQTTTTLFSITFDDPNIKTGTIQRGDFHGTGFDFSDFTVLQFKETTPPGSGSSVIGQKNNYLRPASAPNYIARFQAGVQDLIDEEGKTTFQLVNELLTAGATFSLRSLYFGCFAAAGVTQGNLLHGKEPLAPAILPVDCTIKFRSTKFEPRVGQNVITIEEAALPEVGVPDGPVDGLVGTIGKLSGGNLARAFGFGLDSIEGSITEEGTAINPTT</sequence>
<protein>
    <submittedName>
        <fullName evidence="2">Uncharacterized protein</fullName>
    </submittedName>
</protein>
<keyword evidence="1" id="KW-0732">Signal</keyword>
<dbReference type="EMBL" id="JAQGDS010000011">
    <property type="protein sequence ID" value="KAJ6257411.1"/>
    <property type="molecule type" value="Genomic_DNA"/>
</dbReference>
<organism evidence="2 3">
    <name type="scientific">Drechslerella dactyloides</name>
    <name type="common">Nematode-trapping fungus</name>
    <name type="synonym">Arthrobotrys dactyloides</name>
    <dbReference type="NCBI Taxonomy" id="74499"/>
    <lineage>
        <taxon>Eukaryota</taxon>
        <taxon>Fungi</taxon>
        <taxon>Dikarya</taxon>
        <taxon>Ascomycota</taxon>
        <taxon>Pezizomycotina</taxon>
        <taxon>Orbiliomycetes</taxon>
        <taxon>Orbiliales</taxon>
        <taxon>Orbiliaceae</taxon>
        <taxon>Drechslerella</taxon>
    </lineage>
</organism>